<evidence type="ECO:0000313" key="9">
    <source>
        <dbReference type="Proteomes" id="UP000287033"/>
    </source>
</evidence>
<dbReference type="OrthoDB" id="8934691at2759"/>
<reference evidence="8 9" key="1">
    <citation type="journal article" date="2018" name="Nat. Ecol. Evol.">
        <title>Shark genomes provide insights into elasmobranch evolution and the origin of vertebrates.</title>
        <authorList>
            <person name="Hara Y"/>
            <person name="Yamaguchi K"/>
            <person name="Onimaru K"/>
            <person name="Kadota M"/>
            <person name="Koyanagi M"/>
            <person name="Keeley SD"/>
            <person name="Tatsumi K"/>
            <person name="Tanaka K"/>
            <person name="Motone F"/>
            <person name="Kageyama Y"/>
            <person name="Nozu R"/>
            <person name="Adachi N"/>
            <person name="Nishimura O"/>
            <person name="Nakagawa R"/>
            <person name="Tanegashima C"/>
            <person name="Kiyatake I"/>
            <person name="Matsumoto R"/>
            <person name="Murakumo K"/>
            <person name="Nishida K"/>
            <person name="Terakita A"/>
            <person name="Kuratani S"/>
            <person name="Sato K"/>
            <person name="Hyodo S Kuraku.S."/>
        </authorList>
    </citation>
    <scope>NUCLEOTIDE SEQUENCE [LARGE SCALE GENOMIC DNA]</scope>
</reference>
<keyword evidence="2 5" id="KW-0812">Transmembrane</keyword>
<accession>A0A401RVR4</accession>
<gene>
    <name evidence="8" type="ORF">chiPu_0000639</name>
</gene>
<dbReference type="Pfam" id="PF01094">
    <property type="entry name" value="ANF_receptor"/>
    <property type="match status" value="1"/>
</dbReference>
<comment type="subcellular location">
    <subcellularLocation>
        <location evidence="1">Membrane</location>
    </subcellularLocation>
</comment>
<dbReference type="PANTHER" id="PTHR44755">
    <property type="entry name" value="NATRIURETIC PEPTIDE RECEPTOR 3-RELATED"/>
    <property type="match status" value="1"/>
</dbReference>
<keyword evidence="4 5" id="KW-0472">Membrane</keyword>
<proteinExistence type="predicted"/>
<dbReference type="GO" id="GO:0038023">
    <property type="term" value="F:signaling receptor activity"/>
    <property type="evidence" value="ECO:0007669"/>
    <property type="project" value="TreeGrafter"/>
</dbReference>
<dbReference type="PANTHER" id="PTHR44755:SF8">
    <property type="entry name" value="RECEPTOR LIGAND BINDING REGION DOMAIN-CONTAINING PROTEIN"/>
    <property type="match status" value="1"/>
</dbReference>
<evidence type="ECO:0000256" key="3">
    <source>
        <dbReference type="ARBA" id="ARBA00022989"/>
    </source>
</evidence>
<sequence length="370" mass="41654">MAALLSISLVFFFSQLLSLINCTAVSKLFLGLQAPRNISFPFSAMRLGSAMQLAIEKVNSDPLFMLNYTLDFVYADSDCDPKTSINAFISQVQKYNISVLFGPACQEAAEITGLFASQWNIPIFGFVDQPPALDHFLVDDTYLKLLSPLQIISDALTKTLQFFGWKYVALIGGTTSDSTWDKIDELWEIVVKTLEINFTITAQAKYNTGNSTLHRAHLKQIATVARRSIMSEAQQLGITSGEYVFFILQLYEVSSYAAYLHDAVILYAMGVHKMLKAGKNPFDGRALIKNLKGFSKGRFYDNIIVIAVIVVVFVAFVVSAVIVFLTTQKYKSLNKDQDMWWKINYEDITILKDHKVQDWQHVTSFAVIKH</sequence>
<keyword evidence="3 5" id="KW-1133">Transmembrane helix</keyword>
<feature type="chain" id="PRO_5019463127" description="Receptor ligand binding region domain-containing protein" evidence="6">
    <location>
        <begin position="19"/>
        <end position="370"/>
    </location>
</feature>
<dbReference type="InterPro" id="IPR052612">
    <property type="entry name" value="ANP_Clearance_Receptor"/>
</dbReference>
<feature type="domain" description="Receptor ligand binding region" evidence="7">
    <location>
        <begin position="48"/>
        <end position="246"/>
    </location>
</feature>
<organism evidence="8 9">
    <name type="scientific">Chiloscyllium punctatum</name>
    <name type="common">Brownbanded bambooshark</name>
    <name type="synonym">Hemiscyllium punctatum</name>
    <dbReference type="NCBI Taxonomy" id="137246"/>
    <lineage>
        <taxon>Eukaryota</taxon>
        <taxon>Metazoa</taxon>
        <taxon>Chordata</taxon>
        <taxon>Craniata</taxon>
        <taxon>Vertebrata</taxon>
        <taxon>Chondrichthyes</taxon>
        <taxon>Elasmobranchii</taxon>
        <taxon>Galeomorphii</taxon>
        <taxon>Galeoidea</taxon>
        <taxon>Orectolobiformes</taxon>
        <taxon>Hemiscylliidae</taxon>
        <taxon>Chiloscyllium</taxon>
    </lineage>
</organism>
<evidence type="ECO:0000259" key="7">
    <source>
        <dbReference type="Pfam" id="PF01094"/>
    </source>
</evidence>
<name>A0A401RVR4_CHIPU</name>
<dbReference type="InterPro" id="IPR001828">
    <property type="entry name" value="ANF_lig-bd_rcpt"/>
</dbReference>
<evidence type="ECO:0000313" key="8">
    <source>
        <dbReference type="EMBL" id="GCC22254.1"/>
    </source>
</evidence>
<dbReference type="Gene3D" id="3.40.50.2300">
    <property type="match status" value="1"/>
</dbReference>
<feature type="signal peptide" evidence="6">
    <location>
        <begin position="1"/>
        <end position="18"/>
    </location>
</feature>
<feature type="transmembrane region" description="Helical" evidence="5">
    <location>
        <begin position="303"/>
        <end position="325"/>
    </location>
</feature>
<comment type="caution">
    <text evidence="8">The sequence shown here is derived from an EMBL/GenBank/DDBJ whole genome shotgun (WGS) entry which is preliminary data.</text>
</comment>
<keyword evidence="6" id="KW-0732">Signal</keyword>
<dbReference type="GO" id="GO:0007165">
    <property type="term" value="P:signal transduction"/>
    <property type="evidence" value="ECO:0007669"/>
    <property type="project" value="TreeGrafter"/>
</dbReference>
<dbReference type="Proteomes" id="UP000287033">
    <property type="component" value="Unassembled WGS sequence"/>
</dbReference>
<evidence type="ECO:0000256" key="5">
    <source>
        <dbReference type="SAM" id="Phobius"/>
    </source>
</evidence>
<protein>
    <recommendedName>
        <fullName evidence="7">Receptor ligand binding region domain-containing protein</fullName>
    </recommendedName>
</protein>
<dbReference type="GO" id="GO:0016020">
    <property type="term" value="C:membrane"/>
    <property type="evidence" value="ECO:0007669"/>
    <property type="project" value="UniProtKB-SubCell"/>
</dbReference>
<evidence type="ECO:0000256" key="6">
    <source>
        <dbReference type="SAM" id="SignalP"/>
    </source>
</evidence>
<evidence type="ECO:0000256" key="4">
    <source>
        <dbReference type="ARBA" id="ARBA00023136"/>
    </source>
</evidence>
<keyword evidence="9" id="KW-1185">Reference proteome</keyword>
<dbReference type="SUPFAM" id="SSF53822">
    <property type="entry name" value="Periplasmic binding protein-like I"/>
    <property type="match status" value="1"/>
</dbReference>
<dbReference type="InterPro" id="IPR028082">
    <property type="entry name" value="Peripla_BP_I"/>
</dbReference>
<evidence type="ECO:0000256" key="1">
    <source>
        <dbReference type="ARBA" id="ARBA00004370"/>
    </source>
</evidence>
<evidence type="ECO:0000256" key="2">
    <source>
        <dbReference type="ARBA" id="ARBA00022692"/>
    </source>
</evidence>
<dbReference type="GO" id="GO:0017046">
    <property type="term" value="F:peptide hormone binding"/>
    <property type="evidence" value="ECO:0007669"/>
    <property type="project" value="TreeGrafter"/>
</dbReference>
<dbReference type="EMBL" id="BEZZ01000008">
    <property type="protein sequence ID" value="GCC22254.1"/>
    <property type="molecule type" value="Genomic_DNA"/>
</dbReference>
<dbReference type="STRING" id="137246.A0A401RVR4"/>
<dbReference type="AlphaFoldDB" id="A0A401RVR4"/>